<protein>
    <submittedName>
        <fullName evidence="1">Uncharacterized protein</fullName>
    </submittedName>
</protein>
<gene>
    <name evidence="1" type="ORF">cpu_18850</name>
</gene>
<dbReference type="EMBL" id="BDJK01000046">
    <property type="protein sequence ID" value="GAV23375.1"/>
    <property type="molecule type" value="Genomic_DNA"/>
</dbReference>
<evidence type="ECO:0000313" key="2">
    <source>
        <dbReference type="Proteomes" id="UP000187485"/>
    </source>
</evidence>
<organism evidence="1 2">
    <name type="scientific">Carboxydothermus pertinax</name>
    <dbReference type="NCBI Taxonomy" id="870242"/>
    <lineage>
        <taxon>Bacteria</taxon>
        <taxon>Bacillati</taxon>
        <taxon>Bacillota</taxon>
        <taxon>Clostridia</taxon>
        <taxon>Thermoanaerobacterales</taxon>
        <taxon>Thermoanaerobacteraceae</taxon>
        <taxon>Carboxydothermus</taxon>
    </lineage>
</organism>
<proteinExistence type="predicted"/>
<evidence type="ECO:0000313" key="1">
    <source>
        <dbReference type="EMBL" id="GAV23375.1"/>
    </source>
</evidence>
<accession>A0A1L8CWR4</accession>
<name>A0A1L8CWR4_9THEO</name>
<dbReference type="AlphaFoldDB" id="A0A1L8CWR4"/>
<keyword evidence="2" id="KW-1185">Reference proteome</keyword>
<comment type="caution">
    <text evidence="1">The sequence shown here is derived from an EMBL/GenBank/DDBJ whole genome shotgun (WGS) entry which is preliminary data.</text>
</comment>
<sequence>MTVPEEEAPANYVPAAAVKRRGRALSGITGRKELVGGLVSQV</sequence>
<dbReference type="Proteomes" id="UP000187485">
    <property type="component" value="Unassembled WGS sequence"/>
</dbReference>
<reference evidence="2" key="1">
    <citation type="submission" date="2016-12" db="EMBL/GenBank/DDBJ databases">
        <title>Draft Genome Sequences od Carboxydothermus pertinax and islandicus, Hydrogenogenic Carboxydotrophic Bacteria.</title>
        <authorList>
            <person name="Fukuyama Y."/>
            <person name="Ohmae K."/>
            <person name="Yoneda Y."/>
            <person name="Yoshida T."/>
            <person name="Sako Y."/>
        </authorList>
    </citation>
    <scope>NUCLEOTIDE SEQUENCE [LARGE SCALE GENOMIC DNA]</scope>
    <source>
        <strain evidence="2">Ug1</strain>
    </source>
</reference>